<evidence type="ECO:0000313" key="2">
    <source>
        <dbReference type="Proteomes" id="UP001440599"/>
    </source>
</evidence>
<dbReference type="RefSeq" id="WP_349139043.1">
    <property type="nucleotide sequence ID" value="NZ_JBBMFT010000001.1"/>
</dbReference>
<sequence>MQADGAVPGERVCKTLVRALEGRHVPAKIHSRFQSAVNLSTPLGMVTLLAPGRCLQPYSIVLQESLVSSLLEPGALALGSGGIWRDGTLAVKVTGAPAIDLHLADGPAPVPAMAGAIRRFLASAPAHGLAGMALGRVDGPYAALLTPRLDVLRRMVRAADRTGAAAMARRMAGCGPGLTPSSDDFLCGYLALLPQKGAWTGMAETVASAAAAGTNDISAALLQRAGEGLFSEDVLALIGCLRRGNDGPELAGSLLRVASFGSSSGYDFLTGVYFGVLDACAIGGIYIGQT</sequence>
<gene>
    <name evidence="1" type="ORF">WMO45_02305</name>
</gene>
<reference evidence="1 2" key="1">
    <citation type="submission" date="2024-03" db="EMBL/GenBank/DDBJ databases">
        <title>Human intestinal bacterial collection.</title>
        <authorList>
            <person name="Pauvert C."/>
            <person name="Hitch T.C.A."/>
            <person name="Clavel T."/>
        </authorList>
    </citation>
    <scope>NUCLEOTIDE SEQUENCE [LARGE SCALE GENOMIC DNA]</scope>
    <source>
        <strain evidence="1 2">CLA-AP-H34</strain>
    </source>
</reference>
<dbReference type="Pfam" id="PF11392">
    <property type="entry name" value="AllH"/>
    <property type="match status" value="1"/>
</dbReference>
<proteinExistence type="predicted"/>
<protein>
    <submittedName>
        <fullName evidence="1">DUF2877 domain-containing protein</fullName>
    </submittedName>
</protein>
<accession>A0ABV1EL74</accession>
<dbReference type="EMBL" id="JBBMFT010000001">
    <property type="protein sequence ID" value="MEQ2455341.1"/>
    <property type="molecule type" value="Genomic_DNA"/>
</dbReference>
<dbReference type="InterPro" id="IPR021530">
    <property type="entry name" value="AllH-like"/>
</dbReference>
<name>A0ABV1EL74_9FIRM</name>
<evidence type="ECO:0000313" key="1">
    <source>
        <dbReference type="EMBL" id="MEQ2455341.1"/>
    </source>
</evidence>
<organism evidence="1 2">
    <name type="scientific">Flavonifractor hominis</name>
    <dbReference type="NCBI Taxonomy" id="3133178"/>
    <lineage>
        <taxon>Bacteria</taxon>
        <taxon>Bacillati</taxon>
        <taxon>Bacillota</taxon>
        <taxon>Clostridia</taxon>
        <taxon>Eubacteriales</taxon>
        <taxon>Oscillospiraceae</taxon>
        <taxon>Flavonifractor</taxon>
    </lineage>
</organism>
<keyword evidence="2" id="KW-1185">Reference proteome</keyword>
<comment type="caution">
    <text evidence="1">The sequence shown here is derived from an EMBL/GenBank/DDBJ whole genome shotgun (WGS) entry which is preliminary data.</text>
</comment>
<dbReference type="Proteomes" id="UP001440599">
    <property type="component" value="Unassembled WGS sequence"/>
</dbReference>